<proteinExistence type="predicted"/>
<name>A0AAX2H0B0_9FLAO</name>
<dbReference type="EMBL" id="LT906449">
    <property type="protein sequence ID" value="SNV15572.1"/>
    <property type="molecule type" value="Genomic_DNA"/>
</dbReference>
<accession>A0AAX2H0B0</accession>
<evidence type="ECO:0000313" key="4">
    <source>
        <dbReference type="EMBL" id="SNV15572.1"/>
    </source>
</evidence>
<evidence type="ECO:0000313" key="2">
    <source>
        <dbReference type="EMBL" id="AMD85854.1"/>
    </source>
</evidence>
<evidence type="ECO:0000313" key="3">
    <source>
        <dbReference type="EMBL" id="SNV10395.1"/>
    </source>
</evidence>
<dbReference type="KEGG" id="chg:AXF12_02270"/>
<keyword evidence="5" id="KW-1185">Reference proteome</keyword>
<dbReference type="EMBL" id="CP014227">
    <property type="protein sequence ID" value="AMD84458.1"/>
    <property type="molecule type" value="Genomic_DNA"/>
</dbReference>
<dbReference type="Proteomes" id="UP000215539">
    <property type="component" value="Chromosome 1"/>
</dbReference>
<evidence type="ECO:0000313" key="1">
    <source>
        <dbReference type="EMBL" id="AMD84458.1"/>
    </source>
</evidence>
<organism evidence="4 6">
    <name type="scientific">Capnocytophaga haemolytica</name>
    <dbReference type="NCBI Taxonomy" id="45243"/>
    <lineage>
        <taxon>Bacteria</taxon>
        <taxon>Pseudomonadati</taxon>
        <taxon>Bacteroidota</taxon>
        <taxon>Flavobacteriia</taxon>
        <taxon>Flavobacteriales</taxon>
        <taxon>Flavobacteriaceae</taxon>
        <taxon>Capnocytophaga</taxon>
    </lineage>
</organism>
<dbReference type="RefSeq" id="WP_066428024.1">
    <property type="nucleotide sequence ID" value="NZ_CP014227.1"/>
</dbReference>
<dbReference type="KEGG" id="chg:AXF12_10235"/>
<dbReference type="EMBL" id="LT906449">
    <property type="protein sequence ID" value="SNV10395.1"/>
    <property type="molecule type" value="Genomic_DNA"/>
</dbReference>
<dbReference type="AlphaFoldDB" id="A0AAX2H0B0"/>
<dbReference type="Proteomes" id="UP000065822">
    <property type="component" value="Chromosome"/>
</dbReference>
<dbReference type="EMBL" id="CP014227">
    <property type="protein sequence ID" value="AMD85854.1"/>
    <property type="molecule type" value="Genomic_DNA"/>
</dbReference>
<sequence length="169" mass="19997">MIEKFQYFSSNGIFLDVNLDINSKEDYLFKNNPETEISKFYQAQSSGIKWIFNQKTITIHRKNTIISGYPFPNLEKVLIIYHNKALIYNQDGKLLLEINPPDTYLSELAKKMRNKLYFNSYSIYFPAWIKKNNHLIMQIQINYNQNWYELRELDCETGSLGNVTGEGMR</sequence>
<evidence type="ECO:0000313" key="5">
    <source>
        <dbReference type="Proteomes" id="UP000065822"/>
    </source>
</evidence>
<gene>
    <name evidence="1" type="ORF">AXF12_02270</name>
    <name evidence="2" type="ORF">AXF12_10235</name>
    <name evidence="3" type="ORF">SAMEA44541418_01292</name>
    <name evidence="4" type="ORF">SAMEA44541418_02111</name>
</gene>
<reference evidence="4 6" key="2">
    <citation type="submission" date="2017-06" db="EMBL/GenBank/DDBJ databases">
        <authorList>
            <consortium name="Pathogen Informatics"/>
        </authorList>
    </citation>
    <scope>NUCLEOTIDE SEQUENCE [LARGE SCALE GENOMIC DNA]</scope>
    <source>
        <strain evidence="4 6">NCTC12947</strain>
    </source>
</reference>
<reference evidence="1 5" key="1">
    <citation type="submission" date="2016-02" db="EMBL/GenBank/DDBJ databases">
        <authorList>
            <person name="Holder M.E."/>
            <person name="Ajami N.J."/>
            <person name="Petrosino J.F."/>
        </authorList>
    </citation>
    <scope>NUCLEOTIDE SEQUENCE [LARGE SCALE GENOMIC DNA]</scope>
    <source>
        <strain evidence="1 5">CCUG 32990</strain>
    </source>
</reference>
<evidence type="ECO:0000313" key="6">
    <source>
        <dbReference type="Proteomes" id="UP000215539"/>
    </source>
</evidence>
<protein>
    <submittedName>
        <fullName evidence="4">Uncharacterized protein</fullName>
    </submittedName>
</protein>